<organism evidence="4 5">
    <name type="scientific">Ephemerocybe angulata</name>
    <dbReference type="NCBI Taxonomy" id="980116"/>
    <lineage>
        <taxon>Eukaryota</taxon>
        <taxon>Fungi</taxon>
        <taxon>Dikarya</taxon>
        <taxon>Basidiomycota</taxon>
        <taxon>Agaricomycotina</taxon>
        <taxon>Agaricomycetes</taxon>
        <taxon>Agaricomycetidae</taxon>
        <taxon>Agaricales</taxon>
        <taxon>Agaricineae</taxon>
        <taxon>Psathyrellaceae</taxon>
        <taxon>Ephemerocybe</taxon>
    </lineage>
</organism>
<dbReference type="InterPro" id="IPR029047">
    <property type="entry name" value="HSP70_peptide-bd_sf"/>
</dbReference>
<dbReference type="GO" id="GO:0005524">
    <property type="term" value="F:ATP binding"/>
    <property type="evidence" value="ECO:0007669"/>
    <property type="project" value="UniProtKB-KW"/>
</dbReference>
<evidence type="ECO:0000256" key="2">
    <source>
        <dbReference type="ARBA" id="ARBA00022840"/>
    </source>
</evidence>
<gene>
    <name evidence="4" type="ORF">D9611_008874</name>
</gene>
<name>A0A8H5FCL1_9AGAR</name>
<dbReference type="InterPro" id="IPR013126">
    <property type="entry name" value="Hsp_70_fam"/>
</dbReference>
<dbReference type="SUPFAM" id="SSF53067">
    <property type="entry name" value="Actin-like ATPase domain"/>
    <property type="match status" value="1"/>
</dbReference>
<proteinExistence type="predicted"/>
<dbReference type="OrthoDB" id="3789372at2759"/>
<dbReference type="Gene3D" id="3.90.640.10">
    <property type="entry name" value="Actin, Chain A, domain 4"/>
    <property type="match status" value="1"/>
</dbReference>
<dbReference type="InterPro" id="IPR029048">
    <property type="entry name" value="HSP70_C_sf"/>
</dbReference>
<keyword evidence="5" id="KW-1185">Reference proteome</keyword>
<reference evidence="4 5" key="1">
    <citation type="journal article" date="2020" name="ISME J.">
        <title>Uncovering the hidden diversity of litter-decomposition mechanisms in mushroom-forming fungi.</title>
        <authorList>
            <person name="Floudas D."/>
            <person name="Bentzer J."/>
            <person name="Ahren D."/>
            <person name="Johansson T."/>
            <person name="Persson P."/>
            <person name="Tunlid A."/>
        </authorList>
    </citation>
    <scope>NUCLEOTIDE SEQUENCE [LARGE SCALE GENOMIC DNA]</scope>
    <source>
        <strain evidence="4 5">CBS 175.51</strain>
    </source>
</reference>
<dbReference type="EMBL" id="JAACJK010000112">
    <property type="protein sequence ID" value="KAF5331856.1"/>
    <property type="molecule type" value="Genomic_DNA"/>
</dbReference>
<keyword evidence="1" id="KW-0547">Nucleotide-binding</keyword>
<dbReference type="AlphaFoldDB" id="A0A8H5FCL1"/>
<evidence type="ECO:0000313" key="4">
    <source>
        <dbReference type="EMBL" id="KAF5331856.1"/>
    </source>
</evidence>
<feature type="compositionally biased region" description="Basic and acidic residues" evidence="3">
    <location>
        <begin position="377"/>
        <end position="387"/>
    </location>
</feature>
<dbReference type="PRINTS" id="PR00301">
    <property type="entry name" value="HEATSHOCK70"/>
</dbReference>
<evidence type="ECO:0000256" key="1">
    <source>
        <dbReference type="ARBA" id="ARBA00022741"/>
    </source>
</evidence>
<feature type="compositionally biased region" description="Low complexity" evidence="3">
    <location>
        <begin position="353"/>
        <end position="367"/>
    </location>
</feature>
<dbReference type="GO" id="GO:0140662">
    <property type="term" value="F:ATP-dependent protein folding chaperone"/>
    <property type="evidence" value="ECO:0007669"/>
    <property type="project" value="InterPro"/>
</dbReference>
<protein>
    <submittedName>
        <fullName evidence="4">Uncharacterized protein</fullName>
    </submittedName>
</protein>
<dbReference type="Pfam" id="PF00012">
    <property type="entry name" value="HSP70"/>
    <property type="match status" value="2"/>
</dbReference>
<feature type="region of interest" description="Disordered" evidence="3">
    <location>
        <begin position="326"/>
        <end position="387"/>
    </location>
</feature>
<dbReference type="Gene3D" id="3.30.420.40">
    <property type="match status" value="4"/>
</dbReference>
<dbReference type="Proteomes" id="UP000541558">
    <property type="component" value="Unassembled WGS sequence"/>
</dbReference>
<dbReference type="PANTHER" id="PTHR19375">
    <property type="entry name" value="HEAT SHOCK PROTEIN 70KDA"/>
    <property type="match status" value="1"/>
</dbReference>
<comment type="caution">
    <text evidence="4">The sequence shown here is derived from an EMBL/GenBank/DDBJ whole genome shotgun (WGS) entry which is preliminary data.</text>
</comment>
<sequence length="387" mass="42479">MNVIRIMDEHDAANVTYGLDKEDIGESNVLFFVLGGGTLDESLLTIEGILRSQSRRCHEYNRKHKKDLSSNPRAVRRSLSLRACQAHPLLCLPDHHRYRLPFRGLRLLHLPNPCPFSRNPARICSEPPIKLVEKVLRNSNIDKSSVHEIALVGGSTRLSHIVKLVSDFFKGKEPNKSINPDETIDYGAVVQAVVLTVYEKRARTKDNNLLGKGDLSGIPQPSVAFLRSPIRLPASPTASPSPTTRESHLSKEVIGRMVSETEQSKPKDEKATARIASKNGLESHAYKFHNFLNDDKLSPKFDAAESPSLRPQSTQTHPMARCLSESLEDEYESKQKESESIPIMRLINSQADGAPDSLPSAGAAAPGGFSGAGGTAAHKDSPSEETD</sequence>
<evidence type="ECO:0000256" key="3">
    <source>
        <dbReference type="SAM" id="MobiDB-lite"/>
    </source>
</evidence>
<keyword evidence="2" id="KW-0067">ATP-binding</keyword>
<accession>A0A8H5FCL1</accession>
<dbReference type="Gene3D" id="1.20.1270.10">
    <property type="match status" value="1"/>
</dbReference>
<dbReference type="InterPro" id="IPR043129">
    <property type="entry name" value="ATPase_NBD"/>
</dbReference>
<evidence type="ECO:0000313" key="5">
    <source>
        <dbReference type="Proteomes" id="UP000541558"/>
    </source>
</evidence>
<dbReference type="SUPFAM" id="SSF100920">
    <property type="entry name" value="Heat shock protein 70kD (HSP70), peptide-binding domain"/>
    <property type="match status" value="1"/>
</dbReference>